<dbReference type="Proteomes" id="UP000186666">
    <property type="component" value="Unassembled WGS sequence"/>
</dbReference>
<dbReference type="InterPro" id="IPR007159">
    <property type="entry name" value="SpoVT-AbrB_dom"/>
</dbReference>
<gene>
    <name evidence="2" type="ORF">SAMN05421578_101274</name>
</gene>
<comment type="caution">
    <text evidence="2">The sequence shown here is derived from an EMBL/GenBank/DDBJ whole genome shotgun (WGS) entry which is preliminary data.</text>
</comment>
<dbReference type="SUPFAM" id="SSF89447">
    <property type="entry name" value="AbrB/MazE/MraZ-like"/>
    <property type="match status" value="1"/>
</dbReference>
<dbReference type="Pfam" id="PF04014">
    <property type="entry name" value="MazE_antitoxin"/>
    <property type="match status" value="1"/>
</dbReference>
<evidence type="ECO:0000313" key="3">
    <source>
        <dbReference type="Proteomes" id="UP000186666"/>
    </source>
</evidence>
<dbReference type="RefSeq" id="WP_068589972.1">
    <property type="nucleotide sequence ID" value="NZ_FTNK01000001.1"/>
</dbReference>
<dbReference type="Gene3D" id="2.10.260.10">
    <property type="match status" value="1"/>
</dbReference>
<reference evidence="2 3" key="1">
    <citation type="submission" date="2017-01" db="EMBL/GenBank/DDBJ databases">
        <authorList>
            <person name="Varghese N."/>
            <person name="Submissions S."/>
        </authorList>
    </citation>
    <scope>NUCLEOTIDE SEQUENCE [LARGE SCALE GENOMIC DNA]</scope>
    <source>
        <strain evidence="2 3">ATCC 23464</strain>
    </source>
</reference>
<organism evidence="2 3">
    <name type="scientific">Paenibacillus macquariensis</name>
    <dbReference type="NCBI Taxonomy" id="948756"/>
    <lineage>
        <taxon>Bacteria</taxon>
        <taxon>Bacillati</taxon>
        <taxon>Bacillota</taxon>
        <taxon>Bacilli</taxon>
        <taxon>Bacillales</taxon>
        <taxon>Paenibacillaceae</taxon>
        <taxon>Paenibacillus</taxon>
    </lineage>
</organism>
<feature type="domain" description="SpoVT-AbrB" evidence="1">
    <location>
        <begin position="59"/>
        <end position="81"/>
    </location>
</feature>
<keyword evidence="3" id="KW-1185">Reference proteome</keyword>
<proteinExistence type="predicted"/>
<sequence length="98" mass="11402">MTADEIMTEIEIMDNGQRIKLLGLLYDKHFNNSGRTWEEVQEERYLKIEAESEPIDTDGQVTIPIEIRTKLNLNTGDTVLFQFQFGRCYVVKTEDSLD</sequence>
<dbReference type="EMBL" id="FTNK01000001">
    <property type="protein sequence ID" value="SIQ33678.1"/>
    <property type="molecule type" value="Genomic_DNA"/>
</dbReference>
<evidence type="ECO:0000313" key="2">
    <source>
        <dbReference type="EMBL" id="SIQ33678.1"/>
    </source>
</evidence>
<accession>A0ABY1JKA4</accession>
<evidence type="ECO:0000259" key="1">
    <source>
        <dbReference type="Pfam" id="PF04014"/>
    </source>
</evidence>
<name>A0ABY1JKA4_9BACL</name>
<dbReference type="InterPro" id="IPR037914">
    <property type="entry name" value="SpoVT-AbrB_sf"/>
</dbReference>
<protein>
    <submittedName>
        <fullName evidence="2">Looped-hinge helix DNA binding domain-containing protein, AbrB family</fullName>
    </submittedName>
</protein>